<protein>
    <submittedName>
        <fullName evidence="1">Uncharacterized protein</fullName>
    </submittedName>
</protein>
<organism evidence="1 2">
    <name type="scientific">Trifolium medium</name>
    <dbReference type="NCBI Taxonomy" id="97028"/>
    <lineage>
        <taxon>Eukaryota</taxon>
        <taxon>Viridiplantae</taxon>
        <taxon>Streptophyta</taxon>
        <taxon>Embryophyta</taxon>
        <taxon>Tracheophyta</taxon>
        <taxon>Spermatophyta</taxon>
        <taxon>Magnoliopsida</taxon>
        <taxon>eudicotyledons</taxon>
        <taxon>Gunneridae</taxon>
        <taxon>Pentapetalae</taxon>
        <taxon>rosids</taxon>
        <taxon>fabids</taxon>
        <taxon>Fabales</taxon>
        <taxon>Fabaceae</taxon>
        <taxon>Papilionoideae</taxon>
        <taxon>50 kb inversion clade</taxon>
        <taxon>NPAAA clade</taxon>
        <taxon>Hologalegina</taxon>
        <taxon>IRL clade</taxon>
        <taxon>Trifolieae</taxon>
        <taxon>Trifolium</taxon>
    </lineage>
</organism>
<sequence>MAENSSSADSYGEIWRDFRKNIARRAL</sequence>
<feature type="non-terminal residue" evidence="1">
    <location>
        <position position="27"/>
    </location>
</feature>
<reference evidence="1 2" key="1">
    <citation type="journal article" date="2018" name="Front. Plant Sci.">
        <title>Red Clover (Trifolium pratense) and Zigzag Clover (T. medium) - A Picture of Genomic Similarities and Differences.</title>
        <authorList>
            <person name="Dluhosova J."/>
            <person name="Istvanek J."/>
            <person name="Nedelnik J."/>
            <person name="Repkova J."/>
        </authorList>
    </citation>
    <scope>NUCLEOTIDE SEQUENCE [LARGE SCALE GENOMIC DNA]</scope>
    <source>
        <strain evidence="2">cv. 10/8</strain>
        <tissue evidence="1">Leaf</tissue>
    </source>
</reference>
<dbReference type="Proteomes" id="UP000265520">
    <property type="component" value="Unassembled WGS sequence"/>
</dbReference>
<comment type="caution">
    <text evidence="1">The sequence shown here is derived from an EMBL/GenBank/DDBJ whole genome shotgun (WGS) entry which is preliminary data.</text>
</comment>
<evidence type="ECO:0000313" key="1">
    <source>
        <dbReference type="EMBL" id="MCI64169.1"/>
    </source>
</evidence>
<accession>A0A392TTE0</accession>
<evidence type="ECO:0000313" key="2">
    <source>
        <dbReference type="Proteomes" id="UP000265520"/>
    </source>
</evidence>
<name>A0A392TTE0_9FABA</name>
<dbReference type="AlphaFoldDB" id="A0A392TTE0"/>
<keyword evidence="2" id="KW-1185">Reference proteome</keyword>
<dbReference type="EMBL" id="LXQA010650555">
    <property type="protein sequence ID" value="MCI64169.1"/>
    <property type="molecule type" value="Genomic_DNA"/>
</dbReference>
<proteinExistence type="predicted"/>